<accession>A0A3S4BHL3</accession>
<dbReference type="PANTHER" id="PTHR11670">
    <property type="entry name" value="ACONITASE/IRON-RESPONSIVE ELEMENT FAMILY MEMBER"/>
    <property type="match status" value="1"/>
</dbReference>
<dbReference type="InterPro" id="IPR006249">
    <property type="entry name" value="Aconitase/IRP2"/>
</dbReference>
<dbReference type="UniPathway" id="UPA00223">
    <property type="reaction ID" value="UER00718"/>
</dbReference>
<reference evidence="14" key="1">
    <citation type="submission" date="2018-10" db="EMBL/GenBank/DDBJ databases">
        <authorList>
            <person name="Peiro R."/>
            <person name="Begona"/>
            <person name="Cbmso G."/>
            <person name="Lopez M."/>
            <person name="Gonzalez S."/>
            <person name="Sacristan E."/>
            <person name="Castillo E."/>
        </authorList>
    </citation>
    <scope>NUCLEOTIDE SEQUENCE [LARGE SCALE GENOMIC DNA]</scope>
</reference>
<dbReference type="InterPro" id="IPR000573">
    <property type="entry name" value="AconitaseA/IPMdHydase_ssu_swvl"/>
</dbReference>
<dbReference type="InterPro" id="IPR001030">
    <property type="entry name" value="Acoase/IPM_deHydtase_lsu_aba"/>
</dbReference>
<evidence type="ECO:0000256" key="8">
    <source>
        <dbReference type="ARBA" id="ARBA00023239"/>
    </source>
</evidence>
<dbReference type="OrthoDB" id="9764318at2"/>
<keyword evidence="6 10" id="KW-0408">Iron</keyword>
<protein>
    <recommendedName>
        <fullName evidence="10">Aconitate hydratase</fullName>
        <shortName evidence="10">Aconitase</shortName>
        <ecNumber evidence="10">4.2.1.3</ecNumber>
    </recommendedName>
</protein>
<evidence type="ECO:0000256" key="7">
    <source>
        <dbReference type="ARBA" id="ARBA00023014"/>
    </source>
</evidence>
<comment type="cofactor">
    <cofactor evidence="1">
        <name>[4Fe-4S] cluster</name>
        <dbReference type="ChEBI" id="CHEBI:49883"/>
    </cofactor>
</comment>
<dbReference type="EMBL" id="UWOC01000162">
    <property type="protein sequence ID" value="VCU10165.1"/>
    <property type="molecule type" value="Genomic_DNA"/>
</dbReference>
<dbReference type="PRINTS" id="PR00415">
    <property type="entry name" value="ACONITASE"/>
</dbReference>
<keyword evidence="7 10" id="KW-0411">Iron-sulfur</keyword>
<dbReference type="FunFam" id="3.20.19.10:FF:000001">
    <property type="entry name" value="Aconitate hydratase"/>
    <property type="match status" value="1"/>
</dbReference>
<evidence type="ECO:0000256" key="9">
    <source>
        <dbReference type="ARBA" id="ARBA00023501"/>
    </source>
</evidence>
<dbReference type="SUPFAM" id="SSF53732">
    <property type="entry name" value="Aconitase iron-sulfur domain"/>
    <property type="match status" value="1"/>
</dbReference>
<proteinExistence type="inferred from homology"/>
<dbReference type="SUPFAM" id="SSF52016">
    <property type="entry name" value="LeuD/IlvD-like"/>
    <property type="match status" value="1"/>
</dbReference>
<organism evidence="13 14">
    <name type="scientific">Rhodoplanes serenus</name>
    <dbReference type="NCBI Taxonomy" id="200615"/>
    <lineage>
        <taxon>Bacteria</taxon>
        <taxon>Pseudomonadati</taxon>
        <taxon>Pseudomonadota</taxon>
        <taxon>Alphaproteobacteria</taxon>
        <taxon>Hyphomicrobiales</taxon>
        <taxon>Nitrobacteraceae</taxon>
        <taxon>Rhodoplanes</taxon>
    </lineage>
</organism>
<dbReference type="Pfam" id="PF00330">
    <property type="entry name" value="Aconitase"/>
    <property type="match status" value="1"/>
</dbReference>
<keyword evidence="8 10" id="KW-0456">Lyase</keyword>
<dbReference type="GO" id="GO:0046872">
    <property type="term" value="F:metal ion binding"/>
    <property type="evidence" value="ECO:0007669"/>
    <property type="project" value="UniProtKB-KW"/>
</dbReference>
<dbReference type="Gene3D" id="3.20.19.10">
    <property type="entry name" value="Aconitase, domain 4"/>
    <property type="match status" value="1"/>
</dbReference>
<evidence type="ECO:0000256" key="3">
    <source>
        <dbReference type="ARBA" id="ARBA00007185"/>
    </source>
</evidence>
<dbReference type="AlphaFoldDB" id="A0A3S4BHL3"/>
<comment type="similarity">
    <text evidence="3 10">Belongs to the aconitase/IPM isomerase family.</text>
</comment>
<comment type="catalytic activity">
    <reaction evidence="9 10">
        <text>citrate = D-threo-isocitrate</text>
        <dbReference type="Rhea" id="RHEA:10336"/>
        <dbReference type="ChEBI" id="CHEBI:15562"/>
        <dbReference type="ChEBI" id="CHEBI:16947"/>
        <dbReference type="EC" id="4.2.1.3"/>
    </reaction>
</comment>
<evidence type="ECO:0000256" key="10">
    <source>
        <dbReference type="RuleBase" id="RU361275"/>
    </source>
</evidence>
<dbReference type="GO" id="GO:0006099">
    <property type="term" value="P:tricarboxylic acid cycle"/>
    <property type="evidence" value="ECO:0007669"/>
    <property type="project" value="UniProtKB-UniPathway"/>
</dbReference>
<evidence type="ECO:0000313" key="13">
    <source>
        <dbReference type="EMBL" id="VCU10165.1"/>
    </source>
</evidence>
<dbReference type="NCBIfam" id="NF009520">
    <property type="entry name" value="PRK12881.1"/>
    <property type="match status" value="1"/>
</dbReference>
<keyword evidence="4 10" id="KW-0004">4Fe-4S</keyword>
<dbReference type="GO" id="GO:0003994">
    <property type="term" value="F:aconitate hydratase activity"/>
    <property type="evidence" value="ECO:0007669"/>
    <property type="project" value="UniProtKB-EC"/>
</dbReference>
<dbReference type="InterPro" id="IPR018136">
    <property type="entry name" value="Aconitase_4Fe-4S_BS"/>
</dbReference>
<evidence type="ECO:0000256" key="1">
    <source>
        <dbReference type="ARBA" id="ARBA00001966"/>
    </source>
</evidence>
<keyword evidence="5" id="KW-0479">Metal-binding</keyword>
<name>A0A3S4BHL3_9BRAD</name>
<dbReference type="NCBIfam" id="TIGR01341">
    <property type="entry name" value="aconitase_1"/>
    <property type="match status" value="1"/>
</dbReference>
<evidence type="ECO:0000259" key="12">
    <source>
        <dbReference type="Pfam" id="PF00694"/>
    </source>
</evidence>
<comment type="caution">
    <text evidence="13">The sequence shown here is derived from an EMBL/GenBank/DDBJ whole genome shotgun (WGS) entry which is preliminary data.</text>
</comment>
<dbReference type="InterPro" id="IPR015931">
    <property type="entry name" value="Acnase/IPM_dHydase_lsu_aba_1/3"/>
</dbReference>
<sequence>MAPDERRRASADGIGSLASGAEPLAVVDIAAAAARHGRALAELPFAIRVLVENLERHRLVGPLGLVGNDDVATAVHWERHRGTGLPLHVERVILPDSSGLPVLVDLAALRDAVAARGGDPHAVEPVVPVDLIVDHSLQVDRFGTPDAMIANMRREYERNGERYRFLKWAAGAFKSLRVFPPGTGIIHQVNLEFIATVVRRRRHGDRWFAVPDFVIGGDSHTPMVNGLGVLGWGVGGIDAESAMLGATYVFPCPEVVNVRLTGRRRAGVTTTDIALAVTQRLRREGVVNCVVEYGGEAVAAMTIPERATIANMAPEYGATAGFFPIDARTIEYLRLTRADPQHAALVEDYARRTGLYREPRAPEPRYARTVEIDLGAVGVSVAGPRRPQDRLEIDAVAADFRARLARPLKDGGFATQPVPNAPPAATTPAGDAAAELRLDHGAVVIAAITSCTNTSNPAVMIAAGLLARKARALGLTVPAHVKTSLAPGSRVVTKYLERAGLLAELDALGFGLIGYGCTTCGGKSGPLPAPVAAAIERDGVVAAAVLSGNRNFEGRIHRQVRANYIMSPPLVVAYALAGRIDIDPTREPLTRRPDGTPVMLADLWPAAAEIDAVMPRALDPALFAEVYGGGESAGALWDELAAPTGERYAWDPASTYLVKPPFFDAPPKPLADRISGARVLGLFGDSLTTDHISPGGEIPPDSPAGQYLQAKGIAPRDFNTYVARRCNHHVMVRATFANLRIKNLLLPDREGWHTIHHDSGEPTSFHEAAACYAAAGTPVIVLAGREYGTGSSRDWAAKGSALLGLRAVIAESYERIHRANLVGMGVVPLAFAPGEGWASLGLDGRETYTIENLRDGVRSGAPIRVTAEAADGRRIVFTVTAQVSTESERRQLEAGGLLAQMVRDFSTRATGDAAAPHDAPASQPQE</sequence>
<dbReference type="InterPro" id="IPR015928">
    <property type="entry name" value="Aconitase/3IPM_dehydase_swvl"/>
</dbReference>
<dbReference type="InterPro" id="IPR036008">
    <property type="entry name" value="Aconitase_4Fe-4S_dom"/>
</dbReference>
<evidence type="ECO:0000313" key="14">
    <source>
        <dbReference type="Proteomes" id="UP000289200"/>
    </source>
</evidence>
<dbReference type="NCBIfam" id="NF006757">
    <property type="entry name" value="PRK09277.1"/>
    <property type="match status" value="1"/>
</dbReference>
<dbReference type="Gene3D" id="6.10.190.10">
    <property type="match status" value="1"/>
</dbReference>
<evidence type="ECO:0000256" key="6">
    <source>
        <dbReference type="ARBA" id="ARBA00023004"/>
    </source>
</evidence>
<evidence type="ECO:0000256" key="4">
    <source>
        <dbReference type="ARBA" id="ARBA00022485"/>
    </source>
</evidence>
<feature type="domain" description="Aconitase/3-isopropylmalate dehydratase large subunit alpha/beta/alpha" evidence="11">
    <location>
        <begin position="78"/>
        <end position="578"/>
    </location>
</feature>
<evidence type="ECO:0000256" key="2">
    <source>
        <dbReference type="ARBA" id="ARBA00004717"/>
    </source>
</evidence>
<dbReference type="Proteomes" id="UP000289200">
    <property type="component" value="Unassembled WGS sequence"/>
</dbReference>
<comment type="function">
    <text evidence="10">Catalyzes the isomerization of citrate to isocitrate via cis-aconitate.</text>
</comment>
<dbReference type="EC" id="4.2.1.3" evidence="10"/>
<dbReference type="GO" id="GO:0051539">
    <property type="term" value="F:4 iron, 4 sulfur cluster binding"/>
    <property type="evidence" value="ECO:0007669"/>
    <property type="project" value="UniProtKB-KW"/>
</dbReference>
<dbReference type="Pfam" id="PF00694">
    <property type="entry name" value="Aconitase_C"/>
    <property type="match status" value="1"/>
</dbReference>
<feature type="domain" description="Aconitase A/isopropylmalate dehydratase small subunit swivel" evidence="12">
    <location>
        <begin position="706"/>
        <end position="832"/>
    </location>
</feature>
<dbReference type="Gene3D" id="3.30.499.10">
    <property type="entry name" value="Aconitase, domain 3"/>
    <property type="match status" value="2"/>
</dbReference>
<keyword evidence="14" id="KW-1185">Reference proteome</keyword>
<dbReference type="RefSeq" id="WP_129610112.1">
    <property type="nucleotide sequence ID" value="NZ_UWOC01000162.1"/>
</dbReference>
<evidence type="ECO:0000259" key="11">
    <source>
        <dbReference type="Pfam" id="PF00330"/>
    </source>
</evidence>
<comment type="pathway">
    <text evidence="2">Carbohydrate metabolism; tricarboxylic acid cycle; isocitrate from oxaloacetate: step 2/2.</text>
</comment>
<gene>
    <name evidence="13" type="primary">citB</name>
    <name evidence="13" type="ORF">RHODGE_RHODGE_03351</name>
</gene>
<dbReference type="PROSITE" id="PS00450">
    <property type="entry name" value="ACONITASE_1"/>
    <property type="match status" value="1"/>
</dbReference>
<evidence type="ECO:0000256" key="5">
    <source>
        <dbReference type="ARBA" id="ARBA00022723"/>
    </source>
</evidence>